<sequence>MPRPAKVTREEAVAALEVEMEHFRTSLLPKYSSTVWQNLSKALGGKWSAHDVYCSVSQDRRKILTLARKNQGIHLDNISQNPKDENLDSTLDDSLVNEDTDDPYEFEQKAQGLDTFYLEIFREEWDAMVGSPIHYGDGRVLSVLHREKWAGLLSIIIFLRTHLPCAYSFNNSKIYNSPDSFHYCRITGHCKSKRCGNQLFCYLDKPPPDDAEKFTMTMRTRDTFYDDHEVVKRDLRGYLRQQVGEKVYYIGAGNFQKEEALKDTKFGGRVGPNVPQMSVLRKTKNDFISRKWDLKPGDGKDVVTTIEVMRYTDPYNKFIHEVRRDKFYVSFSAFNQMIAYKQYCRLNKDDSIIGIDGSGSLIKKFRRLDGTKTGHIFLYSVTINQNGRTIAVHEALTESQETNILAWWLAHWLRMGAPIPGQISSDRSRALMNGISQAFNNMTVKVYVEVLFARALNGGNRSYYPPVYTYLRNDVAHLIIAVAKWNVFKKIPFSTVRQFYLYSLGLLIESQNLEQFREFFLLILTIGLHKSDDDIIRAIEGGTVADCRNKLEGYIASRNFPFKGQGIEECAAASEIKEEVEEPSLNQESPIKNWIDNLRIMAEHPREKCEIESGTLNVYYANDFMNRLVELVYEFPLWSAAVIPRKVNRSSTAFTEGFFNDLKRRVFKNQGAVTRADLFLKRMFTNNCGGAELFSTDMKSTRGKPINQPGAKHGDISASNSSRNRTTLPSRLSKNGFSDGDHSEEESSDKENVQPVQKPIKEKNLSDGNENNSSGLVPSHSSSLDSSDDGDSDSVPSKRTDRDFIFSEKEFVSQSSKEKMKRKYCEEQRKIPEHSRDKIKSPERAVKRARKIARVEETHETRGTVIHDERKKPLKKNGGKYFQARPDILHRNGLACNIHKSGLIINGNVKKGKVSISGKTYFSSNTCGFDSIVQIVGAAMMNNEGLKDYAIESTNKTLQFILEFLKNGSQAKIYVQRTKLLQLLFPERVKLHYPESNILASNEIDMFDHVVNIWQGCFGSEPALTCFHSCSQCGSHEIHKSTLTVDSDLVDNNPKNSYRNLQEALQFHFVSQLATCTRVNNRNKYCNGNVLVNPKALGNMIFIELDVPSTRDGSVLDCQLAVMPKCLELMDDKFQLAGIISSSPGHHTSYCWRPNDTWEFCDDRASGVASANQKTKVKASAVIYVKIFPRGVGDNSELNASATPPRTPIISPTPSPPSPKTILSPLNKINYSHTRLSPTTKNQNADDYRKKQRDSDTFSRDNWRNKGDPDIYWGNETNDESVHLKSFREVTVNTVGSNDTFPSFINPFLSAGEVMPDVQINGQCFHLINTTILDSIIHILLYTAIDDKNYLESIESSSEKLLSFIVSLKDREFNETMYADKAALLSDLFAMKTRREPDSNIIVLDLDDSVSNLWQLSLPNAPSLYKTFECQHCGPYAVPISTINIDSQLIYRQNFTVLQQALEFHPMLQKVPCVMEGCKRVCLINCHANFHVFINLEIKMRGRSQKTIHCKLSEIPTSLTLDMKYRLAGIIAYSQEGFVAYCYRLNDSTAWWELYSSHLGKIKSPDRCDIIEPHGAIYVVEKKSH</sequence>
<name>A0A9R1TBZ0_9HYME</name>
<organism evidence="2 3">
    <name type="scientific">Fopius arisanus</name>
    <dbReference type="NCBI Taxonomy" id="64838"/>
    <lineage>
        <taxon>Eukaryota</taxon>
        <taxon>Metazoa</taxon>
        <taxon>Ecdysozoa</taxon>
        <taxon>Arthropoda</taxon>
        <taxon>Hexapoda</taxon>
        <taxon>Insecta</taxon>
        <taxon>Pterygota</taxon>
        <taxon>Neoptera</taxon>
        <taxon>Endopterygota</taxon>
        <taxon>Hymenoptera</taxon>
        <taxon>Apocrita</taxon>
        <taxon>Ichneumonoidea</taxon>
        <taxon>Braconidae</taxon>
        <taxon>Opiinae</taxon>
        <taxon>Fopius</taxon>
    </lineage>
</organism>
<feature type="region of interest" description="Disordered" evidence="1">
    <location>
        <begin position="1196"/>
        <end position="1262"/>
    </location>
</feature>
<evidence type="ECO:0000256" key="1">
    <source>
        <dbReference type="SAM" id="MobiDB-lite"/>
    </source>
</evidence>
<evidence type="ECO:0000313" key="2">
    <source>
        <dbReference type="Proteomes" id="UP000694866"/>
    </source>
</evidence>
<keyword evidence="2" id="KW-1185">Reference proteome</keyword>
<feature type="region of interest" description="Disordered" evidence="1">
    <location>
        <begin position="694"/>
        <end position="801"/>
    </location>
</feature>
<evidence type="ECO:0000313" key="3">
    <source>
        <dbReference type="RefSeq" id="XP_011306313.1"/>
    </source>
</evidence>
<feature type="compositionally biased region" description="Basic and acidic residues" evidence="1">
    <location>
        <begin position="1244"/>
        <end position="1262"/>
    </location>
</feature>
<dbReference type="RefSeq" id="XP_011306313.1">
    <property type="nucleotide sequence ID" value="XM_011308011.1"/>
</dbReference>
<feature type="region of interest" description="Disordered" evidence="1">
    <location>
        <begin position="826"/>
        <end position="845"/>
    </location>
</feature>
<proteinExistence type="predicted"/>
<feature type="compositionally biased region" description="Low complexity" evidence="1">
    <location>
        <begin position="773"/>
        <end position="785"/>
    </location>
</feature>
<dbReference type="KEGG" id="fas:105268444"/>
<accession>A0A9R1TBZ0</accession>
<gene>
    <name evidence="3" type="primary">LOC105268444</name>
</gene>
<dbReference type="GeneID" id="105268444"/>
<feature type="compositionally biased region" description="Polar residues" evidence="1">
    <location>
        <begin position="717"/>
        <end position="736"/>
    </location>
</feature>
<dbReference type="OrthoDB" id="7690546at2759"/>
<dbReference type="Proteomes" id="UP000694866">
    <property type="component" value="Unplaced"/>
</dbReference>
<reference evidence="3" key="1">
    <citation type="submission" date="2025-08" db="UniProtKB">
        <authorList>
            <consortium name="RefSeq"/>
        </authorList>
    </citation>
    <scope>IDENTIFICATION</scope>
    <source>
        <strain evidence="3">USDA-PBARC FA_bdor</strain>
        <tissue evidence="3">Whole organism</tissue>
    </source>
</reference>
<feature type="compositionally biased region" description="Polar residues" evidence="1">
    <location>
        <begin position="1227"/>
        <end position="1243"/>
    </location>
</feature>
<protein>
    <submittedName>
        <fullName evidence="3">Uncharacterized protein</fullName>
    </submittedName>
</protein>
<feature type="compositionally biased region" description="Pro residues" evidence="1">
    <location>
        <begin position="1205"/>
        <end position="1219"/>
    </location>
</feature>